<organism evidence="2 3">
    <name type="scientific">Shigella phage Sf16</name>
    <dbReference type="NCBI Taxonomy" id="2024318"/>
    <lineage>
        <taxon>Viruses</taxon>
        <taxon>Duplodnaviria</taxon>
        <taxon>Heunggongvirae</taxon>
        <taxon>Uroviricota</taxon>
        <taxon>Caudoviricetes</taxon>
        <taxon>Andersonviridae</taxon>
        <taxon>Ounavirinae</taxon>
        <taxon>Mooglevirus</taxon>
        <taxon>Mooglevirus Sf14</taxon>
    </lineage>
</organism>
<evidence type="ECO:0000313" key="3">
    <source>
        <dbReference type="Proteomes" id="UP000222519"/>
    </source>
</evidence>
<evidence type="ECO:0000313" key="2">
    <source>
        <dbReference type="EMBL" id="ATE86230.1"/>
    </source>
</evidence>
<accession>A0A291AZ29</accession>
<name>A0A291AZ29_9CAUD</name>
<protein>
    <submittedName>
        <fullName evidence="2">GIY-YIG nuclease</fullName>
    </submittedName>
</protein>
<dbReference type="Proteomes" id="UP000222519">
    <property type="component" value="Segment"/>
</dbReference>
<sequence>MIKIKGFGNCPTYGHWISLCGEVDPSKYFGFVYLVYCKKTGQYYLGKKQFNNVTKKKVAGKTRRKVVTKESDWMTYQTSSEYIKKDIESFGEKEFDFYIIQTYYTRGGLVYGEANLQHKFDVMTKRIDSKLRLFYNANIAAIKFLTKETYDEAEKRITKIMKLNERV</sequence>
<proteinExistence type="predicted"/>
<reference evidence="2 3" key="1">
    <citation type="submission" date="2017-05" db="EMBL/GenBank/DDBJ databases">
        <title>The isolation and characterization of 16 novel Shigella-infecting phages from the environment.</title>
        <authorList>
            <person name="Doore S.M."/>
            <person name="Schrad J.R."/>
            <person name="Dover J.A."/>
            <person name="Parent K.N."/>
        </authorList>
    </citation>
    <scope>NUCLEOTIDE SEQUENCE [LARGE SCALE GENOMIC DNA]</scope>
</reference>
<dbReference type="InterPro" id="IPR045566">
    <property type="entry name" value="SegE-like_GIY-YIG"/>
</dbReference>
<feature type="domain" description="Putative endonuclease SegE-like GIY-YIG" evidence="1">
    <location>
        <begin position="22"/>
        <end position="139"/>
    </location>
</feature>
<dbReference type="EMBL" id="MF158043">
    <property type="protein sequence ID" value="ATE86230.1"/>
    <property type="molecule type" value="Genomic_DNA"/>
</dbReference>
<evidence type="ECO:0000259" key="1">
    <source>
        <dbReference type="Pfam" id="PF19835"/>
    </source>
</evidence>
<gene>
    <name evidence="2" type="ORF">Sf16_gp90</name>
</gene>
<dbReference type="Pfam" id="PF19835">
    <property type="entry name" value="SegE_GIY-YIG"/>
    <property type="match status" value="1"/>
</dbReference>